<reference evidence="1 3" key="2">
    <citation type="submission" date="2017-05" db="EMBL/GenBank/DDBJ databases">
        <authorList>
            <person name="Blom J."/>
        </authorList>
    </citation>
    <scope>NUCLEOTIDE SEQUENCE [LARGE SCALE GENOMIC DNA]</scope>
    <source>
        <strain evidence="1">PD885</strain>
    </source>
</reference>
<keyword evidence="3" id="KW-1185">Reference proteome</keyword>
<evidence type="ECO:0000313" key="1">
    <source>
        <dbReference type="EMBL" id="SMQ98725.1"/>
    </source>
</evidence>
<protein>
    <submittedName>
        <fullName evidence="2">Uncharacterized protein</fullName>
    </submittedName>
</protein>
<reference evidence="2 4" key="1">
    <citation type="submission" date="2017-05" db="EMBL/GenBank/DDBJ databases">
        <authorList>
            <person name="Song R."/>
            <person name="Chenine A.L."/>
            <person name="Ruprecht R.M."/>
        </authorList>
    </citation>
    <scope>NUCLEOTIDE SEQUENCE [LARGE SCALE GENOMIC DNA]</scope>
    <source>
        <strain evidence="2">PD5205</strain>
    </source>
</reference>
<dbReference type="AlphaFoldDB" id="A0A1Y6H5D0"/>
<gene>
    <name evidence="2" type="ORF">PD5205_01450</name>
    <name evidence="1" type="ORF">PD885_01475</name>
</gene>
<evidence type="ECO:0000313" key="2">
    <source>
        <dbReference type="EMBL" id="SMR02759.1"/>
    </source>
</evidence>
<name>A0A1Y6H5D0_9XANT</name>
<dbReference type="EMBL" id="LT853882">
    <property type="protein sequence ID" value="SMQ98725.1"/>
    <property type="molecule type" value="Genomic_DNA"/>
</dbReference>
<dbReference type="OrthoDB" id="3318784at2"/>
<dbReference type="GeneID" id="61896348"/>
<proteinExistence type="predicted"/>
<dbReference type="RefSeq" id="WP_145954052.1">
    <property type="nucleotide sequence ID" value="NZ_CP016830.1"/>
</dbReference>
<dbReference type="Proteomes" id="UP000195877">
    <property type="component" value="Chromosome 1"/>
</dbReference>
<dbReference type="EMBL" id="LT853885">
    <property type="protein sequence ID" value="SMR02759.1"/>
    <property type="molecule type" value="Genomic_DNA"/>
</dbReference>
<evidence type="ECO:0000313" key="4">
    <source>
        <dbReference type="Proteomes" id="UP000195953"/>
    </source>
</evidence>
<organism evidence="2 4">
    <name type="scientific">Xanthomonas fragariae</name>
    <dbReference type="NCBI Taxonomy" id="48664"/>
    <lineage>
        <taxon>Bacteria</taxon>
        <taxon>Pseudomonadati</taxon>
        <taxon>Pseudomonadota</taxon>
        <taxon>Gammaproteobacteria</taxon>
        <taxon>Lysobacterales</taxon>
        <taxon>Lysobacteraceae</taxon>
        <taxon>Xanthomonas</taxon>
    </lineage>
</organism>
<accession>A0A1Y6H5D0</accession>
<dbReference type="Proteomes" id="UP000195953">
    <property type="component" value="Chromosome 1"/>
</dbReference>
<evidence type="ECO:0000313" key="3">
    <source>
        <dbReference type="Proteomes" id="UP000195877"/>
    </source>
</evidence>
<sequence>MVILEYRAAVTDGTWRLTGIFQGRLNKKYFDYIGGVILGVYGKIGHAKGSFALLKVLASIAELGVPFKFLFMPTGSSHLLDRFFKGVIANPALAARSWYVPPCAPWKVPRFLD</sequence>